<dbReference type="Proteomes" id="UP001064087">
    <property type="component" value="Chromosome"/>
</dbReference>
<comment type="catalytic activity">
    <reaction evidence="1">
        <text>dTDP-4-dehydro-6-deoxy-alpha-D-glucose = dTDP-4-dehydro-beta-L-rhamnose</text>
        <dbReference type="Rhea" id="RHEA:16969"/>
        <dbReference type="ChEBI" id="CHEBI:57649"/>
        <dbReference type="ChEBI" id="CHEBI:62830"/>
        <dbReference type="EC" id="5.1.3.13"/>
    </reaction>
</comment>
<keyword evidence="9" id="KW-1185">Reference proteome</keyword>
<dbReference type="InterPro" id="IPR014710">
    <property type="entry name" value="RmlC-like_jellyroll"/>
</dbReference>
<dbReference type="Gene3D" id="2.60.120.10">
    <property type="entry name" value="Jelly Rolls"/>
    <property type="match status" value="1"/>
</dbReference>
<dbReference type="RefSeq" id="WP_263047627.1">
    <property type="nucleotide sequence ID" value="NZ_CP106738.1"/>
</dbReference>
<dbReference type="PANTHER" id="PTHR21047">
    <property type="entry name" value="DTDP-6-DEOXY-D-GLUCOSE-3,5 EPIMERASE"/>
    <property type="match status" value="1"/>
</dbReference>
<organism evidence="8 9">
    <name type="scientific">Roseovarius pelagicus</name>
    <dbReference type="NCBI Taxonomy" id="2980108"/>
    <lineage>
        <taxon>Bacteria</taxon>
        <taxon>Pseudomonadati</taxon>
        <taxon>Pseudomonadota</taxon>
        <taxon>Alphaproteobacteria</taxon>
        <taxon>Rhodobacterales</taxon>
        <taxon>Roseobacteraceae</taxon>
        <taxon>Roseovarius</taxon>
    </lineage>
</organism>
<evidence type="ECO:0000256" key="1">
    <source>
        <dbReference type="ARBA" id="ARBA00001298"/>
    </source>
</evidence>
<evidence type="ECO:0000313" key="8">
    <source>
        <dbReference type="EMBL" id="UXX82829.1"/>
    </source>
</evidence>
<dbReference type="InterPro" id="IPR011051">
    <property type="entry name" value="RmlC_Cupin_sf"/>
</dbReference>
<evidence type="ECO:0000313" key="9">
    <source>
        <dbReference type="Proteomes" id="UP001064087"/>
    </source>
</evidence>
<evidence type="ECO:0000256" key="4">
    <source>
        <dbReference type="ARBA" id="ARBA00019595"/>
    </source>
</evidence>
<gene>
    <name evidence="8" type="ORF">N7U68_17345</name>
</gene>
<protein>
    <recommendedName>
        <fullName evidence="4">dTDP-4-dehydrorhamnose 3,5-epimerase</fullName>
        <ecNumber evidence="3">5.1.3.13</ecNumber>
    </recommendedName>
    <alternativeName>
        <fullName evidence="6">Thymidine diphospho-4-keto-rhamnose 3,5-epimerase</fullName>
    </alternativeName>
    <alternativeName>
        <fullName evidence="5">dTDP-4-keto-6-deoxyglucose 3,5-epimerase</fullName>
    </alternativeName>
    <alternativeName>
        <fullName evidence="7">dTDP-6-deoxy-D-xylo-4-hexulose 3,5-epimerase</fullName>
    </alternativeName>
</protein>
<dbReference type="EMBL" id="CP106738">
    <property type="protein sequence ID" value="UXX82829.1"/>
    <property type="molecule type" value="Genomic_DNA"/>
</dbReference>
<accession>A0ABY6D9L8</accession>
<evidence type="ECO:0000256" key="2">
    <source>
        <dbReference type="ARBA" id="ARBA00001997"/>
    </source>
</evidence>
<dbReference type="PANTHER" id="PTHR21047:SF2">
    <property type="entry name" value="THYMIDINE DIPHOSPHO-4-KETO-RHAMNOSE 3,5-EPIMERASE"/>
    <property type="match status" value="1"/>
</dbReference>
<evidence type="ECO:0000256" key="7">
    <source>
        <dbReference type="ARBA" id="ARBA00033311"/>
    </source>
</evidence>
<dbReference type="SUPFAM" id="SSF51182">
    <property type="entry name" value="RmlC-like cupins"/>
    <property type="match status" value="1"/>
</dbReference>
<evidence type="ECO:0000256" key="5">
    <source>
        <dbReference type="ARBA" id="ARBA00029758"/>
    </source>
</evidence>
<sequence>MKFTALGIEGAYQITPERRGDSRGAFARVYCADEFATRDLNTNWVQMNTSISATKGTVRGLHFQHPPFAEIKLVRCVRGRVLDVFVDLRAGSLSFGRTCAVTLDGHALESVYIPAGCAHGFQTLTDDVELHYCHSQPYAPAAEGAISASDPTLAIAWPLPITVMSERDANHPPFTSIEPIDL</sequence>
<proteinExistence type="predicted"/>
<evidence type="ECO:0000256" key="3">
    <source>
        <dbReference type="ARBA" id="ARBA00012098"/>
    </source>
</evidence>
<name>A0ABY6D9L8_9RHOB</name>
<evidence type="ECO:0000256" key="6">
    <source>
        <dbReference type="ARBA" id="ARBA00031424"/>
    </source>
</evidence>
<dbReference type="Pfam" id="PF00908">
    <property type="entry name" value="dTDP_sugar_isom"/>
    <property type="match status" value="1"/>
</dbReference>
<comment type="function">
    <text evidence="2">Catalyzes the epimerization of the C3' and C5'positions of dTDP-6-deoxy-D-xylo-4-hexulose, forming dTDP-6-deoxy-L-lyxo-4-hexulose.</text>
</comment>
<dbReference type="InterPro" id="IPR000888">
    <property type="entry name" value="RmlC-like"/>
</dbReference>
<dbReference type="CDD" id="cd00438">
    <property type="entry name" value="cupin_RmlC"/>
    <property type="match status" value="1"/>
</dbReference>
<reference evidence="8" key="1">
    <citation type="submission" date="2022-10" db="EMBL/GenBank/DDBJ databases">
        <title>Roseovarius pelagicus sp. nov., isolated from Arctic seawater.</title>
        <authorList>
            <person name="Hong Y.W."/>
            <person name="Hwang C.Y."/>
        </authorList>
    </citation>
    <scope>NUCLEOTIDE SEQUENCE</scope>
    <source>
        <strain evidence="8">HL-MP18</strain>
    </source>
</reference>
<dbReference type="EC" id="5.1.3.13" evidence="3"/>